<evidence type="ECO:0000256" key="1">
    <source>
        <dbReference type="ARBA" id="ARBA00023015"/>
    </source>
</evidence>
<reference evidence="5" key="1">
    <citation type="submission" date="2019-08" db="EMBL/GenBank/DDBJ databases">
        <title>Carotenoids and Carotenoid Binding Proteins in the Halophilic Cyanobacterium Euhalothece sp. ZM00.</title>
        <authorList>
            <person name="Cho S.M."/>
            <person name="Song J.Y."/>
            <person name="Park Y.-I."/>
        </authorList>
    </citation>
    <scope>NUCLEOTIDE SEQUENCE [LARGE SCALE GENOMIC DNA]</scope>
    <source>
        <strain evidence="5">Z-M001</strain>
    </source>
</reference>
<dbReference type="GO" id="GO:0003700">
    <property type="term" value="F:DNA-binding transcription factor activity"/>
    <property type="evidence" value="ECO:0007669"/>
    <property type="project" value="InterPro"/>
</dbReference>
<dbReference type="SUPFAM" id="SSF46955">
    <property type="entry name" value="Putative DNA-binding domain"/>
    <property type="match status" value="1"/>
</dbReference>
<evidence type="ECO:0000259" key="4">
    <source>
        <dbReference type="PROSITE" id="PS50937"/>
    </source>
</evidence>
<keyword evidence="6" id="KW-1185">Reference proteome</keyword>
<accession>A0A5B8NJS0</accession>
<dbReference type="EMBL" id="CP042326">
    <property type="protein sequence ID" value="QDZ38590.1"/>
    <property type="molecule type" value="Genomic_DNA"/>
</dbReference>
<dbReference type="OrthoDB" id="9791488at2"/>
<dbReference type="PANTHER" id="PTHR30204:SF94">
    <property type="entry name" value="HEAVY METAL-DEPENDENT TRANSCRIPTIONAL REGULATOR HI_0293-RELATED"/>
    <property type="match status" value="1"/>
</dbReference>
<dbReference type="RefSeq" id="WP_146294201.1">
    <property type="nucleotide sequence ID" value="NZ_CP042326.1"/>
</dbReference>
<dbReference type="InterPro" id="IPR047057">
    <property type="entry name" value="MerR_fam"/>
</dbReference>
<keyword evidence="3" id="KW-0804">Transcription</keyword>
<evidence type="ECO:0000313" key="6">
    <source>
        <dbReference type="Proteomes" id="UP000318453"/>
    </source>
</evidence>
<protein>
    <submittedName>
        <fullName evidence="5">Heavy metal-responsive transcriptional regulator</fullName>
    </submittedName>
</protein>
<keyword evidence="1" id="KW-0805">Transcription regulation</keyword>
<evidence type="ECO:0000256" key="2">
    <source>
        <dbReference type="ARBA" id="ARBA00023125"/>
    </source>
</evidence>
<dbReference type="InterPro" id="IPR000551">
    <property type="entry name" value="MerR-type_HTH_dom"/>
</dbReference>
<evidence type="ECO:0000313" key="5">
    <source>
        <dbReference type="EMBL" id="QDZ38590.1"/>
    </source>
</evidence>
<dbReference type="PANTHER" id="PTHR30204">
    <property type="entry name" value="REDOX-CYCLING DRUG-SENSING TRANSCRIPTIONAL ACTIVATOR SOXR"/>
    <property type="match status" value="1"/>
</dbReference>
<dbReference type="Pfam" id="PF00376">
    <property type="entry name" value="MerR"/>
    <property type="match status" value="1"/>
</dbReference>
<feature type="domain" description="HTH merR-type" evidence="4">
    <location>
        <begin position="8"/>
        <end position="78"/>
    </location>
</feature>
<dbReference type="InterPro" id="IPR009061">
    <property type="entry name" value="DNA-bd_dom_put_sf"/>
</dbReference>
<evidence type="ECO:0000256" key="3">
    <source>
        <dbReference type="ARBA" id="ARBA00023163"/>
    </source>
</evidence>
<dbReference type="Pfam" id="PF09278">
    <property type="entry name" value="MerR-DNA-bind"/>
    <property type="match status" value="1"/>
</dbReference>
<keyword evidence="2" id="KW-0238">DNA-binding</keyword>
<organism evidence="5 6">
    <name type="scientific">Euhalothece natronophila Z-M001</name>
    <dbReference type="NCBI Taxonomy" id="522448"/>
    <lineage>
        <taxon>Bacteria</taxon>
        <taxon>Bacillati</taxon>
        <taxon>Cyanobacteriota</taxon>
        <taxon>Cyanophyceae</taxon>
        <taxon>Oscillatoriophycideae</taxon>
        <taxon>Chroococcales</taxon>
        <taxon>Halothecacae</taxon>
        <taxon>Halothece cluster</taxon>
        <taxon>Euhalothece</taxon>
    </lineage>
</organism>
<proteinExistence type="predicted"/>
<dbReference type="PROSITE" id="PS50937">
    <property type="entry name" value="HTH_MERR_2"/>
    <property type="match status" value="1"/>
</dbReference>
<dbReference type="Gene3D" id="1.10.1660.10">
    <property type="match status" value="1"/>
</dbReference>
<sequence length="142" mass="16349">MSTEVTNLVKIGELSKSTGLPIKTIRYYEDLDLIHAVKRTQGGFRLFDEKTTVIRLQFIRQAQTLGMSLDEIREFLKLRDRGELPCHDIKDHLENKVVQIEEQIEALKHLQCQIKLLLAGADPILEAPPDERICPIIQPEDY</sequence>
<dbReference type="SMART" id="SM00422">
    <property type="entry name" value="HTH_MERR"/>
    <property type="match status" value="1"/>
</dbReference>
<dbReference type="AlphaFoldDB" id="A0A5B8NJS0"/>
<dbReference type="GO" id="GO:0003677">
    <property type="term" value="F:DNA binding"/>
    <property type="evidence" value="ECO:0007669"/>
    <property type="project" value="UniProtKB-KW"/>
</dbReference>
<dbReference type="CDD" id="cd04770">
    <property type="entry name" value="HTH_HMRTR"/>
    <property type="match status" value="1"/>
</dbReference>
<name>A0A5B8NJS0_9CHRO</name>
<dbReference type="InterPro" id="IPR015358">
    <property type="entry name" value="Tscrpt_reg_MerR_DNA-bd"/>
</dbReference>
<gene>
    <name evidence="5" type="ORF">FRE64_00710</name>
</gene>
<dbReference type="KEGG" id="enn:FRE64_00710"/>
<dbReference type="Proteomes" id="UP000318453">
    <property type="component" value="Chromosome"/>
</dbReference>